<evidence type="ECO:0000313" key="3">
    <source>
        <dbReference type="Proteomes" id="UP000078335"/>
    </source>
</evidence>
<feature type="transmembrane region" description="Helical" evidence="1">
    <location>
        <begin position="38"/>
        <end position="56"/>
    </location>
</feature>
<evidence type="ECO:0000256" key="1">
    <source>
        <dbReference type="SAM" id="Phobius"/>
    </source>
</evidence>
<protein>
    <recommendedName>
        <fullName evidence="4">Integral membrane protein</fullName>
    </recommendedName>
</protein>
<reference evidence="2 3" key="1">
    <citation type="journal article" date="2016" name="Front. Microbiol.">
        <title>Genomic Resource of Rice Seed Associated Bacteria.</title>
        <authorList>
            <person name="Midha S."/>
            <person name="Bansal K."/>
            <person name="Sharma S."/>
            <person name="Kumar N."/>
            <person name="Patil P.P."/>
            <person name="Chaudhry V."/>
            <person name="Patil P.B."/>
        </authorList>
    </citation>
    <scope>NUCLEOTIDE SEQUENCE [LARGE SCALE GENOMIC DNA]</scope>
    <source>
        <strain evidence="2 3">NS263</strain>
    </source>
</reference>
<evidence type="ECO:0008006" key="4">
    <source>
        <dbReference type="Google" id="ProtNLM"/>
    </source>
</evidence>
<keyword evidence="1" id="KW-0472">Membrane</keyword>
<proteinExistence type="predicted"/>
<organism evidence="2 3">
    <name type="scientific">Curtobacterium oceanosedimentum</name>
    <dbReference type="NCBI Taxonomy" id="465820"/>
    <lineage>
        <taxon>Bacteria</taxon>
        <taxon>Bacillati</taxon>
        <taxon>Actinomycetota</taxon>
        <taxon>Actinomycetes</taxon>
        <taxon>Micrococcales</taxon>
        <taxon>Microbacteriaceae</taxon>
        <taxon>Curtobacterium</taxon>
    </lineage>
</organism>
<evidence type="ECO:0000313" key="2">
    <source>
        <dbReference type="EMBL" id="KTR43035.1"/>
    </source>
</evidence>
<dbReference type="Proteomes" id="UP000078335">
    <property type="component" value="Unassembled WGS sequence"/>
</dbReference>
<name>A0ABR5SE89_9MICO</name>
<sequence>MGALVIVMCVGAVCALAGALAYAGLWRSWVRRNGSTQVFGLGWLGLSLLSFGVAATQFDGPFLALAGVLMIVFLVSGIVGCCLSLDTLRWATPRWYRDRTRR</sequence>
<keyword evidence="3" id="KW-1185">Reference proteome</keyword>
<feature type="transmembrane region" description="Helical" evidence="1">
    <location>
        <begin position="6"/>
        <end position="26"/>
    </location>
</feature>
<gene>
    <name evidence="2" type="ORF">NS263_00500</name>
</gene>
<comment type="caution">
    <text evidence="2">The sequence shown here is derived from an EMBL/GenBank/DDBJ whole genome shotgun (WGS) entry which is preliminary data.</text>
</comment>
<keyword evidence="1" id="KW-1133">Transmembrane helix</keyword>
<dbReference type="EMBL" id="LDRB01000003">
    <property type="protein sequence ID" value="KTR43035.1"/>
    <property type="molecule type" value="Genomic_DNA"/>
</dbReference>
<dbReference type="RefSeq" id="WP_058727348.1">
    <property type="nucleotide sequence ID" value="NZ_LDRB01000003.1"/>
</dbReference>
<accession>A0ABR5SE89</accession>
<keyword evidence="1" id="KW-0812">Transmembrane</keyword>
<feature type="transmembrane region" description="Helical" evidence="1">
    <location>
        <begin position="62"/>
        <end position="85"/>
    </location>
</feature>